<sequence length="183" mass="20440">MPMHSKHIPDYPEPLPGYTEEELQAMSNERFRKWHANFRQHCANADDYWNAVFAAGYDPADSLSEFLLYDPTRAPTNGAATAVIPTNTTERSVTNEGGADKTLLVSSERLVLRIPSLSTRKRMHGNLRMDNQDAGTAPHLPQPTSGALKNPRTKRSQLQNLSRPHERVADGPRTQAQPLSARQ</sequence>
<dbReference type="EMBL" id="JH711576">
    <property type="protein sequence ID" value="EIW83051.1"/>
    <property type="molecule type" value="Genomic_DNA"/>
</dbReference>
<feature type="region of interest" description="Disordered" evidence="1">
    <location>
        <begin position="122"/>
        <end position="183"/>
    </location>
</feature>
<proteinExistence type="predicted"/>
<dbReference type="GeneID" id="19210186"/>
<comment type="caution">
    <text evidence="2">The sequence shown here is derived from an EMBL/GenBank/DDBJ whole genome shotgun (WGS) entry which is preliminary data.</text>
</comment>
<accession>A0A5M3MWS2</accession>
<protein>
    <submittedName>
        <fullName evidence="2">Uncharacterized protein</fullName>
    </submittedName>
</protein>
<evidence type="ECO:0000313" key="3">
    <source>
        <dbReference type="Proteomes" id="UP000053558"/>
    </source>
</evidence>
<keyword evidence="3" id="KW-1185">Reference proteome</keyword>
<name>A0A5M3MWS2_CONPW</name>
<evidence type="ECO:0000256" key="1">
    <source>
        <dbReference type="SAM" id="MobiDB-lite"/>
    </source>
</evidence>
<gene>
    <name evidence="2" type="ORF">CONPUDRAFT_81138</name>
</gene>
<dbReference type="RefSeq" id="XP_007766528.1">
    <property type="nucleotide sequence ID" value="XM_007768338.1"/>
</dbReference>
<dbReference type="AlphaFoldDB" id="A0A5M3MWS2"/>
<dbReference type="KEGG" id="cput:CONPUDRAFT_81138"/>
<reference evidence="3" key="1">
    <citation type="journal article" date="2012" name="Science">
        <title>The Paleozoic origin of enzymatic lignin decomposition reconstructed from 31 fungal genomes.</title>
        <authorList>
            <person name="Floudas D."/>
            <person name="Binder M."/>
            <person name="Riley R."/>
            <person name="Barry K."/>
            <person name="Blanchette R.A."/>
            <person name="Henrissat B."/>
            <person name="Martinez A.T."/>
            <person name="Otillar R."/>
            <person name="Spatafora J.W."/>
            <person name="Yadav J.S."/>
            <person name="Aerts A."/>
            <person name="Benoit I."/>
            <person name="Boyd A."/>
            <person name="Carlson A."/>
            <person name="Copeland A."/>
            <person name="Coutinho P.M."/>
            <person name="de Vries R.P."/>
            <person name="Ferreira P."/>
            <person name="Findley K."/>
            <person name="Foster B."/>
            <person name="Gaskell J."/>
            <person name="Glotzer D."/>
            <person name="Gorecki P."/>
            <person name="Heitman J."/>
            <person name="Hesse C."/>
            <person name="Hori C."/>
            <person name="Igarashi K."/>
            <person name="Jurgens J.A."/>
            <person name="Kallen N."/>
            <person name="Kersten P."/>
            <person name="Kohler A."/>
            <person name="Kuees U."/>
            <person name="Kumar T.K.A."/>
            <person name="Kuo A."/>
            <person name="LaButti K."/>
            <person name="Larrondo L.F."/>
            <person name="Lindquist E."/>
            <person name="Ling A."/>
            <person name="Lombard V."/>
            <person name="Lucas S."/>
            <person name="Lundell T."/>
            <person name="Martin R."/>
            <person name="McLaughlin D.J."/>
            <person name="Morgenstern I."/>
            <person name="Morin E."/>
            <person name="Murat C."/>
            <person name="Nagy L.G."/>
            <person name="Nolan M."/>
            <person name="Ohm R.A."/>
            <person name="Patyshakuliyeva A."/>
            <person name="Rokas A."/>
            <person name="Ruiz-Duenas F.J."/>
            <person name="Sabat G."/>
            <person name="Salamov A."/>
            <person name="Samejima M."/>
            <person name="Schmutz J."/>
            <person name="Slot J.C."/>
            <person name="St John F."/>
            <person name="Stenlid J."/>
            <person name="Sun H."/>
            <person name="Sun S."/>
            <person name="Syed K."/>
            <person name="Tsang A."/>
            <person name="Wiebenga A."/>
            <person name="Young D."/>
            <person name="Pisabarro A."/>
            <person name="Eastwood D.C."/>
            <person name="Martin F."/>
            <person name="Cullen D."/>
            <person name="Grigoriev I.V."/>
            <person name="Hibbett D.S."/>
        </authorList>
    </citation>
    <scope>NUCLEOTIDE SEQUENCE [LARGE SCALE GENOMIC DNA]</scope>
    <source>
        <strain evidence="3">RWD-64-598 SS2</strain>
    </source>
</reference>
<feature type="compositionally biased region" description="Polar residues" evidence="1">
    <location>
        <begin position="174"/>
        <end position="183"/>
    </location>
</feature>
<dbReference type="Proteomes" id="UP000053558">
    <property type="component" value="Unassembled WGS sequence"/>
</dbReference>
<evidence type="ECO:0000313" key="2">
    <source>
        <dbReference type="EMBL" id="EIW83051.1"/>
    </source>
</evidence>
<organism evidence="2 3">
    <name type="scientific">Coniophora puteana (strain RWD-64-598)</name>
    <name type="common">Brown rot fungus</name>
    <dbReference type="NCBI Taxonomy" id="741705"/>
    <lineage>
        <taxon>Eukaryota</taxon>
        <taxon>Fungi</taxon>
        <taxon>Dikarya</taxon>
        <taxon>Basidiomycota</taxon>
        <taxon>Agaricomycotina</taxon>
        <taxon>Agaricomycetes</taxon>
        <taxon>Agaricomycetidae</taxon>
        <taxon>Boletales</taxon>
        <taxon>Coniophorineae</taxon>
        <taxon>Coniophoraceae</taxon>
        <taxon>Coniophora</taxon>
    </lineage>
</organism>